<gene>
    <name evidence="3" type="ORF">C449_10868</name>
</gene>
<keyword evidence="1" id="KW-0812">Transmembrane</keyword>
<dbReference type="Proteomes" id="UP000011669">
    <property type="component" value="Unassembled WGS sequence"/>
</dbReference>
<keyword evidence="4" id="KW-1185">Reference proteome</keyword>
<reference evidence="3 4" key="1">
    <citation type="journal article" date="2014" name="PLoS Genet.">
        <title>Phylogenetically driven sequencing of extremely halophilic archaea reveals strategies for static and dynamic osmo-response.</title>
        <authorList>
            <person name="Becker E.A."/>
            <person name="Seitzer P.M."/>
            <person name="Tritt A."/>
            <person name="Larsen D."/>
            <person name="Krusor M."/>
            <person name="Yao A.I."/>
            <person name="Wu D."/>
            <person name="Madern D."/>
            <person name="Eisen J.A."/>
            <person name="Darling A.E."/>
            <person name="Facciotti M.T."/>
        </authorList>
    </citation>
    <scope>NUCLEOTIDE SEQUENCE [LARGE SCALE GENOMIC DNA]</scope>
    <source>
        <strain evidence="3 4">DSM 5350</strain>
    </source>
</reference>
<dbReference type="PATRIC" id="fig|1227455.4.peg.2229"/>
<sequence>MSLRIGTALREGARRTVTRDGLVLAVAFVVIGIVTALATQTIVAEAVDALIEALRTESGTAPEDLTPGEIDQIETALEGQAPLALPISPLVAGLLLVLTGILAEAVNIVAVRAFFADSGQELSAGLAGRNIVLATLNGIVGGIVVGIIVAIGLIFLIVPGIFFAIAFLFLRQEIAVEDENFVDAMASSWQLTKGDRLELFALVLGVAVLVFLVSTVVPLLFGAVSPLVNVIVSILVGGVTAVFGTAVITRAYAQLHADRAAVRNDEADTDEWAV</sequence>
<feature type="transmembrane region" description="Helical" evidence="1">
    <location>
        <begin position="127"/>
        <end position="145"/>
    </location>
</feature>
<evidence type="ECO:0000259" key="2">
    <source>
        <dbReference type="Pfam" id="PF25231"/>
    </source>
</evidence>
<evidence type="ECO:0000256" key="1">
    <source>
        <dbReference type="SAM" id="Phobius"/>
    </source>
</evidence>
<dbReference type="AlphaFoldDB" id="M0ME45"/>
<organism evidence="3 4">
    <name type="scientific">Halococcus saccharolyticus DSM 5350</name>
    <dbReference type="NCBI Taxonomy" id="1227455"/>
    <lineage>
        <taxon>Archaea</taxon>
        <taxon>Methanobacteriati</taxon>
        <taxon>Methanobacteriota</taxon>
        <taxon>Stenosarchaea group</taxon>
        <taxon>Halobacteria</taxon>
        <taxon>Halobacteriales</taxon>
        <taxon>Halococcaceae</taxon>
        <taxon>Halococcus</taxon>
    </lineage>
</organism>
<keyword evidence="1" id="KW-1133">Transmembrane helix</keyword>
<feature type="transmembrane region" description="Helical" evidence="1">
    <location>
        <begin position="151"/>
        <end position="170"/>
    </location>
</feature>
<evidence type="ECO:0000313" key="4">
    <source>
        <dbReference type="Proteomes" id="UP000011669"/>
    </source>
</evidence>
<dbReference type="InParanoid" id="M0ME45"/>
<feature type="transmembrane region" description="Helical" evidence="1">
    <location>
        <begin position="21"/>
        <end position="43"/>
    </location>
</feature>
<name>M0ME45_9EURY</name>
<keyword evidence="1" id="KW-0472">Membrane</keyword>
<dbReference type="Pfam" id="PF25231">
    <property type="entry name" value="DUF7847"/>
    <property type="match status" value="1"/>
</dbReference>
<comment type="caution">
    <text evidence="3">The sequence shown here is derived from an EMBL/GenBank/DDBJ whole genome shotgun (WGS) entry which is preliminary data.</text>
</comment>
<dbReference type="OrthoDB" id="214907at2157"/>
<dbReference type="STRING" id="1227455.C449_10868"/>
<dbReference type="InterPro" id="IPR057169">
    <property type="entry name" value="DUF7847"/>
</dbReference>
<feature type="transmembrane region" description="Helical" evidence="1">
    <location>
        <begin position="227"/>
        <end position="249"/>
    </location>
</feature>
<evidence type="ECO:0000313" key="3">
    <source>
        <dbReference type="EMBL" id="EMA44022.1"/>
    </source>
</evidence>
<feature type="transmembrane region" description="Helical" evidence="1">
    <location>
        <begin position="90"/>
        <end position="115"/>
    </location>
</feature>
<protein>
    <recommendedName>
        <fullName evidence="2">DUF7847 domain-containing protein</fullName>
    </recommendedName>
</protein>
<proteinExistence type="predicted"/>
<feature type="domain" description="DUF7847" evidence="2">
    <location>
        <begin position="3"/>
        <end position="255"/>
    </location>
</feature>
<dbReference type="RefSeq" id="WP_006078032.1">
    <property type="nucleotide sequence ID" value="NZ_AOMD01000025.1"/>
</dbReference>
<dbReference type="EMBL" id="AOMD01000025">
    <property type="protein sequence ID" value="EMA44022.1"/>
    <property type="molecule type" value="Genomic_DNA"/>
</dbReference>
<accession>M0ME45</accession>
<feature type="transmembrane region" description="Helical" evidence="1">
    <location>
        <begin position="199"/>
        <end position="221"/>
    </location>
</feature>